<dbReference type="RefSeq" id="WP_124087134.1">
    <property type="nucleotide sequence ID" value="NZ_UXAW01000072.1"/>
</dbReference>
<reference evidence="7 8" key="1">
    <citation type="submission" date="2018-11" db="EMBL/GenBank/DDBJ databases">
        <authorList>
            <person name="Criscuolo A."/>
        </authorList>
    </citation>
    <scope>NUCLEOTIDE SEQUENCE [LARGE SCALE GENOMIC DNA]</scope>
    <source>
        <strain evidence="7">ACIP111625</strain>
    </source>
</reference>
<dbReference type="Proteomes" id="UP000277498">
    <property type="component" value="Unassembled WGS sequence"/>
</dbReference>
<keyword evidence="3 5" id="KW-1133">Transmembrane helix</keyword>
<dbReference type="GO" id="GO:0016020">
    <property type="term" value="C:membrane"/>
    <property type="evidence" value="ECO:0007669"/>
    <property type="project" value="UniProtKB-SubCell"/>
</dbReference>
<dbReference type="EMBL" id="UXAW01000072">
    <property type="protein sequence ID" value="VDC30018.1"/>
    <property type="molecule type" value="Genomic_DNA"/>
</dbReference>
<feature type="transmembrane region" description="Helical" evidence="5">
    <location>
        <begin position="197"/>
        <end position="219"/>
    </location>
</feature>
<protein>
    <submittedName>
        <fullName evidence="7">Rhomboid family protein</fullName>
    </submittedName>
</protein>
<dbReference type="OrthoDB" id="7836448at2"/>
<dbReference type="Gene3D" id="1.20.1540.10">
    <property type="entry name" value="Rhomboid-like"/>
    <property type="match status" value="1"/>
</dbReference>
<feature type="transmembrane region" description="Helical" evidence="5">
    <location>
        <begin position="80"/>
        <end position="100"/>
    </location>
</feature>
<evidence type="ECO:0000256" key="1">
    <source>
        <dbReference type="ARBA" id="ARBA00004141"/>
    </source>
</evidence>
<dbReference type="GO" id="GO:0004252">
    <property type="term" value="F:serine-type endopeptidase activity"/>
    <property type="evidence" value="ECO:0007669"/>
    <property type="project" value="InterPro"/>
</dbReference>
<keyword evidence="2 5" id="KW-0812">Transmembrane</keyword>
<name>A0A3P5X659_9RHOB</name>
<proteinExistence type="predicted"/>
<feature type="transmembrane region" description="Helical" evidence="5">
    <location>
        <begin position="112"/>
        <end position="133"/>
    </location>
</feature>
<dbReference type="Pfam" id="PF01694">
    <property type="entry name" value="Rhomboid"/>
    <property type="match status" value="1"/>
</dbReference>
<dbReference type="AlphaFoldDB" id="A0A3P5X659"/>
<feature type="domain" description="Peptidase S54 rhomboid" evidence="6">
    <location>
        <begin position="77"/>
        <end position="215"/>
    </location>
</feature>
<evidence type="ECO:0000313" key="7">
    <source>
        <dbReference type="EMBL" id="VDC30018.1"/>
    </source>
</evidence>
<dbReference type="InterPro" id="IPR035952">
    <property type="entry name" value="Rhomboid-like_sf"/>
</dbReference>
<organism evidence="7 8">
    <name type="scientific">Pseudogemmobacter humi</name>
    <dbReference type="NCBI Taxonomy" id="2483812"/>
    <lineage>
        <taxon>Bacteria</taxon>
        <taxon>Pseudomonadati</taxon>
        <taxon>Pseudomonadota</taxon>
        <taxon>Alphaproteobacteria</taxon>
        <taxon>Rhodobacterales</taxon>
        <taxon>Paracoccaceae</taxon>
        <taxon>Pseudogemmobacter</taxon>
    </lineage>
</organism>
<keyword evidence="4 5" id="KW-0472">Membrane</keyword>
<dbReference type="InterPro" id="IPR022764">
    <property type="entry name" value="Peptidase_S54_rhomboid_dom"/>
</dbReference>
<evidence type="ECO:0000256" key="4">
    <source>
        <dbReference type="ARBA" id="ARBA00023136"/>
    </source>
</evidence>
<comment type="subcellular location">
    <subcellularLocation>
        <location evidence="1">Membrane</location>
        <topology evidence="1">Multi-pass membrane protein</topology>
    </subcellularLocation>
</comment>
<evidence type="ECO:0000313" key="8">
    <source>
        <dbReference type="Proteomes" id="UP000277498"/>
    </source>
</evidence>
<feature type="transmembrane region" description="Helical" evidence="5">
    <location>
        <begin position="173"/>
        <end position="191"/>
    </location>
</feature>
<dbReference type="SUPFAM" id="SSF144091">
    <property type="entry name" value="Rhomboid-like"/>
    <property type="match status" value="1"/>
</dbReference>
<evidence type="ECO:0000256" key="2">
    <source>
        <dbReference type="ARBA" id="ARBA00022692"/>
    </source>
</evidence>
<accession>A0A3P5X659</accession>
<evidence type="ECO:0000259" key="6">
    <source>
        <dbReference type="Pfam" id="PF01694"/>
    </source>
</evidence>
<gene>
    <name evidence="7" type="ORF">XINFAN_02387</name>
</gene>
<feature type="transmembrane region" description="Helical" evidence="5">
    <location>
        <begin position="139"/>
        <end position="161"/>
    </location>
</feature>
<sequence length="229" mass="25107">MHETDPNAAPFNPLPWIVWALALPMIAMELVMNLAEREIFTGPAGIGWRMQAVQDYSVARNVMEYLWANRVWDEIALRAFAYPFIHAGFTHALFAVVLLLALGKMVGEVFRWWAVAVVFFGAALAGAAAFVAFVPHDAFALIGAYPGVYGLIGAFTFLLWVRLIGTGGNRYRAFTLIGMLLLVQLLFGVLFGGGYEWIADVAGFGAGFGLSFVVSPGGWGRVMARLRQR</sequence>
<keyword evidence="8" id="KW-1185">Reference proteome</keyword>
<feature type="transmembrane region" description="Helical" evidence="5">
    <location>
        <begin position="16"/>
        <end position="35"/>
    </location>
</feature>
<evidence type="ECO:0000256" key="5">
    <source>
        <dbReference type="SAM" id="Phobius"/>
    </source>
</evidence>
<evidence type="ECO:0000256" key="3">
    <source>
        <dbReference type="ARBA" id="ARBA00022989"/>
    </source>
</evidence>